<name>A0ACA9MFY3_9GLOM</name>
<dbReference type="EMBL" id="CAJVPU010008797">
    <property type="protein sequence ID" value="CAG8587961.1"/>
    <property type="molecule type" value="Genomic_DNA"/>
</dbReference>
<accession>A0ACA9MFY3</accession>
<organism evidence="1 2">
    <name type="scientific">Dentiscutata heterogama</name>
    <dbReference type="NCBI Taxonomy" id="1316150"/>
    <lineage>
        <taxon>Eukaryota</taxon>
        <taxon>Fungi</taxon>
        <taxon>Fungi incertae sedis</taxon>
        <taxon>Mucoromycota</taxon>
        <taxon>Glomeromycotina</taxon>
        <taxon>Glomeromycetes</taxon>
        <taxon>Diversisporales</taxon>
        <taxon>Gigasporaceae</taxon>
        <taxon>Dentiscutata</taxon>
    </lineage>
</organism>
<feature type="non-terminal residue" evidence="1">
    <location>
        <position position="85"/>
    </location>
</feature>
<keyword evidence="2" id="KW-1185">Reference proteome</keyword>
<proteinExistence type="predicted"/>
<evidence type="ECO:0000313" key="1">
    <source>
        <dbReference type="EMBL" id="CAG8587961.1"/>
    </source>
</evidence>
<sequence length="85" mass="9714">MTTLEFLDNKENKNTKSQMKSDRKAKLIQAPIDKTKDNISLNILKNTDIKLSPIEISPIQSKKPTNQTYIKIEIKDSKPQCKKGL</sequence>
<comment type="caution">
    <text evidence="1">The sequence shown here is derived from an EMBL/GenBank/DDBJ whole genome shotgun (WGS) entry which is preliminary data.</text>
</comment>
<evidence type="ECO:0000313" key="2">
    <source>
        <dbReference type="Proteomes" id="UP000789702"/>
    </source>
</evidence>
<protein>
    <submittedName>
        <fullName evidence="1">17195_t:CDS:1</fullName>
    </submittedName>
</protein>
<reference evidence="1" key="1">
    <citation type="submission" date="2021-06" db="EMBL/GenBank/DDBJ databases">
        <authorList>
            <person name="Kallberg Y."/>
            <person name="Tangrot J."/>
            <person name="Rosling A."/>
        </authorList>
    </citation>
    <scope>NUCLEOTIDE SEQUENCE</scope>
    <source>
        <strain evidence="1">IL203A</strain>
    </source>
</reference>
<dbReference type="Proteomes" id="UP000789702">
    <property type="component" value="Unassembled WGS sequence"/>
</dbReference>
<gene>
    <name evidence="1" type="ORF">DHETER_LOCUS6740</name>
</gene>